<gene>
    <name evidence="11" type="ORF">GJ744_002689</name>
</gene>
<dbReference type="EMBL" id="JAACFV010000149">
    <property type="protein sequence ID" value="KAF7504120.1"/>
    <property type="molecule type" value="Genomic_DNA"/>
</dbReference>
<dbReference type="PROSITE" id="PS01279">
    <property type="entry name" value="PCMT"/>
    <property type="match status" value="1"/>
</dbReference>
<dbReference type="OrthoDB" id="73890at2759"/>
<dbReference type="GO" id="GO:0006950">
    <property type="term" value="P:response to stress"/>
    <property type="evidence" value="ECO:0007669"/>
    <property type="project" value="UniProtKB-ARBA"/>
</dbReference>
<sequence length="291" mass="31447">MIPTNFHLEPTSCCAFARRLLQSCEAFHRYWYMVGLANFLSGLHLFTIGQNSSNMAWRCTGRTNAELISNLAASGLIQNERVLRAMSGVDRAHYCPHSSSAYEDSPQSIGHGATISAPHMHASACESLLPFLHPTARVLDIGSGSGYLTHVLANLVAGGTSDADGSQAGAKVIGIDHIQPLVTLATNNMSKSKDGRALLEKGRVDFICGDGRKGYPEGAPYDAIHVGAAAQSLHSDLLDQLKSPGRMFIPVEEQSGFGDQWIWVVDKDPDGNIRKEKTMGVRYVPLTDAPR</sequence>
<evidence type="ECO:0000256" key="7">
    <source>
        <dbReference type="ARBA" id="ARBA00022691"/>
    </source>
</evidence>
<comment type="catalytic activity">
    <reaction evidence="8">
        <text>[protein]-L-isoaspartate + S-adenosyl-L-methionine = [protein]-L-isoaspartate alpha-methyl ester + S-adenosyl-L-homocysteine</text>
        <dbReference type="Rhea" id="RHEA:12705"/>
        <dbReference type="Rhea" id="RHEA-COMP:12143"/>
        <dbReference type="Rhea" id="RHEA-COMP:12144"/>
        <dbReference type="ChEBI" id="CHEBI:57856"/>
        <dbReference type="ChEBI" id="CHEBI:59789"/>
        <dbReference type="ChEBI" id="CHEBI:90596"/>
        <dbReference type="ChEBI" id="CHEBI:90598"/>
        <dbReference type="EC" id="2.1.1.77"/>
    </reaction>
    <physiologicalReaction direction="left-to-right" evidence="8">
        <dbReference type="Rhea" id="RHEA:12706"/>
    </physiologicalReaction>
</comment>
<dbReference type="NCBIfam" id="TIGR00080">
    <property type="entry name" value="pimt"/>
    <property type="match status" value="1"/>
</dbReference>
<evidence type="ECO:0000256" key="1">
    <source>
        <dbReference type="ARBA" id="ARBA00004514"/>
    </source>
</evidence>
<dbReference type="PANTHER" id="PTHR11579:SF0">
    <property type="entry name" value="PROTEIN-L-ISOASPARTATE(D-ASPARTATE) O-METHYLTRANSFERASE"/>
    <property type="match status" value="1"/>
</dbReference>
<evidence type="ECO:0000256" key="3">
    <source>
        <dbReference type="ARBA" id="ARBA00011245"/>
    </source>
</evidence>
<dbReference type="Gene3D" id="3.40.50.150">
    <property type="entry name" value="Vaccinia Virus protein VP39"/>
    <property type="match status" value="1"/>
</dbReference>
<evidence type="ECO:0000256" key="10">
    <source>
        <dbReference type="RuleBase" id="RU003802"/>
    </source>
</evidence>
<name>A0A8H7A7K7_9EURO</name>
<comment type="subunit">
    <text evidence="3">Monomer.</text>
</comment>
<evidence type="ECO:0000256" key="4">
    <source>
        <dbReference type="ARBA" id="ARBA00022490"/>
    </source>
</evidence>
<dbReference type="CDD" id="cd02440">
    <property type="entry name" value="AdoMet_MTases"/>
    <property type="match status" value="1"/>
</dbReference>
<dbReference type="Pfam" id="PF01135">
    <property type="entry name" value="PCMT"/>
    <property type="match status" value="1"/>
</dbReference>
<comment type="function">
    <text evidence="9">Initiates the repair of damaged proteins by catalyzing methyl esterification of L-isoaspartyl and D-aspartyl residues produced by spontaneous isomerization and racemization of L-aspartyl and L-asparaginyl residues in aging peptides and proteins.</text>
</comment>
<evidence type="ECO:0000256" key="5">
    <source>
        <dbReference type="ARBA" id="ARBA00022603"/>
    </source>
</evidence>
<dbReference type="GO" id="GO:0005829">
    <property type="term" value="C:cytosol"/>
    <property type="evidence" value="ECO:0007669"/>
    <property type="project" value="UniProtKB-SubCell"/>
</dbReference>
<protein>
    <recommendedName>
        <fullName evidence="10">Protein-L-isoaspartate O-methyltransferase</fullName>
        <ecNumber evidence="10">2.1.1.77</ecNumber>
    </recommendedName>
</protein>
<dbReference type="InterPro" id="IPR000682">
    <property type="entry name" value="PCMT"/>
</dbReference>
<comment type="subcellular location">
    <subcellularLocation>
        <location evidence="1">Cytoplasm</location>
        <location evidence="1">Cytosol</location>
    </subcellularLocation>
</comment>
<evidence type="ECO:0000256" key="9">
    <source>
        <dbReference type="ARBA" id="ARBA00054057"/>
    </source>
</evidence>
<dbReference type="EC" id="2.1.1.77" evidence="10"/>
<keyword evidence="5 10" id="KW-0489">Methyltransferase</keyword>
<accession>A0A8H7A7K7</accession>
<reference evidence="11" key="1">
    <citation type="submission" date="2020-02" db="EMBL/GenBank/DDBJ databases">
        <authorList>
            <person name="Palmer J.M."/>
        </authorList>
    </citation>
    <scope>NUCLEOTIDE SEQUENCE</scope>
    <source>
        <strain evidence="11">EPUS1.4</strain>
        <tissue evidence="11">Thallus</tissue>
    </source>
</reference>
<keyword evidence="12" id="KW-1185">Reference proteome</keyword>
<evidence type="ECO:0000313" key="11">
    <source>
        <dbReference type="EMBL" id="KAF7504120.1"/>
    </source>
</evidence>
<evidence type="ECO:0000256" key="8">
    <source>
        <dbReference type="ARBA" id="ARBA00035815"/>
    </source>
</evidence>
<dbReference type="PANTHER" id="PTHR11579">
    <property type="entry name" value="PROTEIN-L-ISOASPARTATE O-METHYLTRANSFERASE"/>
    <property type="match status" value="1"/>
</dbReference>
<evidence type="ECO:0000256" key="2">
    <source>
        <dbReference type="ARBA" id="ARBA00005369"/>
    </source>
</evidence>
<dbReference type="AlphaFoldDB" id="A0A8H7A7K7"/>
<keyword evidence="4" id="KW-0963">Cytoplasm</keyword>
<organism evidence="11 12">
    <name type="scientific">Endocarpon pusillum</name>
    <dbReference type="NCBI Taxonomy" id="364733"/>
    <lineage>
        <taxon>Eukaryota</taxon>
        <taxon>Fungi</taxon>
        <taxon>Dikarya</taxon>
        <taxon>Ascomycota</taxon>
        <taxon>Pezizomycotina</taxon>
        <taxon>Eurotiomycetes</taxon>
        <taxon>Chaetothyriomycetidae</taxon>
        <taxon>Verrucariales</taxon>
        <taxon>Verrucariaceae</taxon>
        <taxon>Endocarpon</taxon>
    </lineage>
</organism>
<dbReference type="FunFam" id="3.40.50.150:FF:000235">
    <property type="entry name" value="Protein-L-isoaspartate O-methyltransferase"/>
    <property type="match status" value="1"/>
</dbReference>
<dbReference type="InterPro" id="IPR029063">
    <property type="entry name" value="SAM-dependent_MTases_sf"/>
</dbReference>
<proteinExistence type="inferred from homology"/>
<comment type="similarity">
    <text evidence="2 10">Belongs to the methyltransferase superfamily. L-isoaspartyl/D-aspartyl protein methyltransferase family.</text>
</comment>
<keyword evidence="6 10" id="KW-0808">Transferase</keyword>
<evidence type="ECO:0000256" key="6">
    <source>
        <dbReference type="ARBA" id="ARBA00022679"/>
    </source>
</evidence>
<dbReference type="SUPFAM" id="SSF53335">
    <property type="entry name" value="S-adenosyl-L-methionine-dependent methyltransferases"/>
    <property type="match status" value="1"/>
</dbReference>
<keyword evidence="7 10" id="KW-0949">S-adenosyl-L-methionine</keyword>
<dbReference type="GO" id="GO:0004719">
    <property type="term" value="F:protein-L-isoaspartate (D-aspartate) O-methyltransferase activity"/>
    <property type="evidence" value="ECO:0007669"/>
    <property type="project" value="UniProtKB-UniRule"/>
</dbReference>
<evidence type="ECO:0000313" key="12">
    <source>
        <dbReference type="Proteomes" id="UP000606974"/>
    </source>
</evidence>
<dbReference type="Proteomes" id="UP000606974">
    <property type="component" value="Unassembled WGS sequence"/>
</dbReference>
<comment type="caution">
    <text evidence="11">The sequence shown here is derived from an EMBL/GenBank/DDBJ whole genome shotgun (WGS) entry which is preliminary data.</text>
</comment>
<dbReference type="GO" id="GO:0032259">
    <property type="term" value="P:methylation"/>
    <property type="evidence" value="ECO:0007669"/>
    <property type="project" value="UniProtKB-KW"/>
</dbReference>